<organism evidence="2 3">
    <name type="scientific">Fibrella forsythiae</name>
    <dbReference type="NCBI Taxonomy" id="2817061"/>
    <lineage>
        <taxon>Bacteria</taxon>
        <taxon>Pseudomonadati</taxon>
        <taxon>Bacteroidota</taxon>
        <taxon>Cytophagia</taxon>
        <taxon>Cytophagales</taxon>
        <taxon>Spirosomataceae</taxon>
        <taxon>Fibrella</taxon>
    </lineage>
</organism>
<keyword evidence="3" id="KW-1185">Reference proteome</keyword>
<comment type="caution">
    <text evidence="2">The sequence shown here is derived from an EMBL/GenBank/DDBJ whole genome shotgun (WGS) entry which is preliminary data.</text>
</comment>
<dbReference type="SUPFAM" id="SSF75011">
    <property type="entry name" value="3-carboxy-cis,cis-mucoante lactonizing enzyme"/>
    <property type="match status" value="1"/>
</dbReference>
<dbReference type="Proteomes" id="UP000664628">
    <property type="component" value="Unassembled WGS sequence"/>
</dbReference>
<reference evidence="2 3" key="1">
    <citation type="submission" date="2021-03" db="EMBL/GenBank/DDBJ databases">
        <title>Fibrella sp. HMF5405 genome sequencing and assembly.</title>
        <authorList>
            <person name="Kang H."/>
            <person name="Kim H."/>
            <person name="Bae S."/>
            <person name="Joh K."/>
        </authorList>
    </citation>
    <scope>NUCLEOTIDE SEQUENCE [LARGE SCALE GENOMIC DNA]</scope>
    <source>
        <strain evidence="2 3">HMF5405</strain>
    </source>
</reference>
<evidence type="ECO:0000313" key="2">
    <source>
        <dbReference type="EMBL" id="MBO0948819.1"/>
    </source>
</evidence>
<evidence type="ECO:0000259" key="1">
    <source>
        <dbReference type="Pfam" id="PF22494"/>
    </source>
</evidence>
<dbReference type="RefSeq" id="WP_207328766.1">
    <property type="nucleotide sequence ID" value="NZ_JAFMYW010000002.1"/>
</dbReference>
<name>A0ABS3JFN8_9BACT</name>
<dbReference type="Gene3D" id="2.130.10.10">
    <property type="entry name" value="YVTN repeat-like/Quinoprotein amine dehydrogenase"/>
    <property type="match status" value="1"/>
</dbReference>
<sequence length="503" mass="53580">MHTSRYLLAGSFAILCLVSCDHRDAGLDPRTENTSVFREIATLDLGGTAASEISAYDPLSQRIFTVNNETVPKVEVLEYSTANGLVKRAPIDVSALGGVANSVAVSNGKLAIALEATNKQANGSVVVVDTRTLAIQKTIPVGALPDMVTYSPDGRYIVTADEGEPNDAYTVDPVGSVSIIDITNNYSVKTLTFEAFDSQKATLMANGFRLFGPKASLAQDVEPEYVTISPDSRKAWVTLQESNAIAEVDLVSGAILRLWPLGTKDVSLTINAIDPSDRDNKIALATWPIKTFYLPDAIAHFEANGGNYLITADEGDTRAYGGYNEEARISTLTLDPVAFPNGTMLKDPANLGRMVVTKSLGDTDGDGDYDVLYGFGGRGFSIINAATGQRSYFSGKTLEEKVIAAGLYDDTRSDDKGVEPEGVTVGTINGRPIAFIALERADAIAIYDLSDPANPQFRQLLPTGDAPEGVHFVAAGKSPTGRSLLIVSSEGDGTVKVYQPDFL</sequence>
<dbReference type="InterPro" id="IPR052956">
    <property type="entry name" value="Mesenchyme-surface_protein"/>
</dbReference>
<gene>
    <name evidence="2" type="ORF">J2I46_09520</name>
</gene>
<dbReference type="NCBIfam" id="NF038117">
    <property type="entry name" value="choice_anch_I"/>
    <property type="match status" value="1"/>
</dbReference>
<dbReference type="InterPro" id="IPR015943">
    <property type="entry name" value="WD40/YVTN_repeat-like_dom_sf"/>
</dbReference>
<evidence type="ECO:0000313" key="3">
    <source>
        <dbReference type="Proteomes" id="UP000664628"/>
    </source>
</evidence>
<accession>A0ABS3JFN8</accession>
<dbReference type="PANTHER" id="PTHR46928">
    <property type="entry name" value="MESENCHYME-SPECIFIC CELL SURFACE GLYCOPROTEIN"/>
    <property type="match status" value="1"/>
</dbReference>
<dbReference type="PANTHER" id="PTHR46928:SF1">
    <property type="entry name" value="MESENCHYME-SPECIFIC CELL SURFACE GLYCOPROTEIN"/>
    <property type="match status" value="1"/>
</dbReference>
<dbReference type="Pfam" id="PF22494">
    <property type="entry name" value="choice_anch_I"/>
    <property type="match status" value="1"/>
</dbReference>
<dbReference type="InterPro" id="IPR055188">
    <property type="entry name" value="Choice_anch_I"/>
</dbReference>
<proteinExistence type="predicted"/>
<feature type="domain" description="Choice-of-anchor I" evidence="1">
    <location>
        <begin position="47"/>
        <end position="499"/>
    </location>
</feature>
<protein>
    <submittedName>
        <fullName evidence="2">Choice-of-anchor I family protein</fullName>
    </submittedName>
</protein>
<dbReference type="EMBL" id="JAFMYW010000002">
    <property type="protein sequence ID" value="MBO0948819.1"/>
    <property type="molecule type" value="Genomic_DNA"/>
</dbReference>